<evidence type="ECO:0000256" key="8">
    <source>
        <dbReference type="ARBA" id="ARBA00022679"/>
    </source>
</evidence>
<dbReference type="EC" id="2.4.2.8" evidence="5 13"/>
<evidence type="ECO:0000256" key="11">
    <source>
        <dbReference type="ARBA" id="ARBA00022741"/>
    </source>
</evidence>
<dbReference type="GO" id="GO:0046100">
    <property type="term" value="P:hypoxanthine metabolic process"/>
    <property type="evidence" value="ECO:0007669"/>
    <property type="project" value="TreeGrafter"/>
</dbReference>
<dbReference type="GO" id="GO:0006178">
    <property type="term" value="P:guanine salvage"/>
    <property type="evidence" value="ECO:0007669"/>
    <property type="project" value="TreeGrafter"/>
</dbReference>
<dbReference type="GO" id="GO:0032264">
    <property type="term" value="P:IMP salvage"/>
    <property type="evidence" value="ECO:0007669"/>
    <property type="project" value="UniProtKB-UniPathway"/>
</dbReference>
<dbReference type="Pfam" id="PF00156">
    <property type="entry name" value="Pribosyltran"/>
    <property type="match status" value="1"/>
</dbReference>
<evidence type="ECO:0000256" key="6">
    <source>
        <dbReference type="ARBA" id="ARBA00022490"/>
    </source>
</evidence>
<evidence type="ECO:0000256" key="5">
    <source>
        <dbReference type="ARBA" id="ARBA00011895"/>
    </source>
</evidence>
<evidence type="ECO:0000313" key="15">
    <source>
        <dbReference type="EMBL" id="TNN15097.1"/>
    </source>
</evidence>
<evidence type="ECO:0000256" key="13">
    <source>
        <dbReference type="RuleBase" id="RU364099"/>
    </source>
</evidence>
<keyword evidence="10 13" id="KW-0660">Purine salvage</keyword>
<dbReference type="NCBIfam" id="TIGR01203">
    <property type="entry name" value="HGPRTase"/>
    <property type="match status" value="1"/>
</dbReference>
<dbReference type="GO" id="GO:0000166">
    <property type="term" value="F:nucleotide binding"/>
    <property type="evidence" value="ECO:0007669"/>
    <property type="project" value="UniProtKB-KW"/>
</dbReference>
<dbReference type="Proteomes" id="UP000311919">
    <property type="component" value="Unassembled WGS sequence"/>
</dbReference>
<dbReference type="InterPro" id="IPR029057">
    <property type="entry name" value="PRTase-like"/>
</dbReference>
<accession>A0A4Z2DF12</accession>
<evidence type="ECO:0000256" key="12">
    <source>
        <dbReference type="ARBA" id="ARBA00022842"/>
    </source>
</evidence>
<dbReference type="OrthoDB" id="9449045at2759"/>
<evidence type="ECO:0000256" key="4">
    <source>
        <dbReference type="ARBA" id="ARBA00008391"/>
    </source>
</evidence>
<evidence type="ECO:0000313" key="16">
    <source>
        <dbReference type="Proteomes" id="UP000311919"/>
    </source>
</evidence>
<evidence type="ECO:0000256" key="3">
    <source>
        <dbReference type="ARBA" id="ARBA00004669"/>
    </source>
</evidence>
<comment type="caution">
    <text evidence="15">The sequence shown here is derived from an EMBL/GenBank/DDBJ whole genome shotgun (WGS) entry which is preliminary data.</text>
</comment>
<comment type="similarity">
    <text evidence="4 13">Belongs to the purine/pyrimidine phosphoribosyltransferase family.</text>
</comment>
<keyword evidence="11 13" id="KW-0547">Nucleotide-binding</keyword>
<keyword evidence="12 13" id="KW-0460">Magnesium</keyword>
<dbReference type="GO" id="GO:0006166">
    <property type="term" value="P:purine ribonucleoside salvage"/>
    <property type="evidence" value="ECO:0007669"/>
    <property type="project" value="UniProtKB-KW"/>
</dbReference>
<dbReference type="PANTHER" id="PTHR43340:SF1">
    <property type="entry name" value="HYPOXANTHINE PHOSPHORIBOSYLTRANSFERASE"/>
    <property type="match status" value="1"/>
</dbReference>
<gene>
    <name evidence="15" type="ORF">EWB00_001591</name>
</gene>
<keyword evidence="8 13" id="KW-0808">Transferase</keyword>
<dbReference type="PANTHER" id="PTHR43340">
    <property type="entry name" value="HYPOXANTHINE-GUANINE PHOSPHORIBOSYLTRANSFERASE"/>
    <property type="match status" value="1"/>
</dbReference>
<dbReference type="SUPFAM" id="SSF53271">
    <property type="entry name" value="PRTase-like"/>
    <property type="match status" value="1"/>
</dbReference>
<dbReference type="GO" id="GO:0032263">
    <property type="term" value="P:GMP salvage"/>
    <property type="evidence" value="ECO:0007669"/>
    <property type="project" value="TreeGrafter"/>
</dbReference>
<sequence>MNYFVLDNGSNSNYEHLHDMSGVMKKTGCIVIEDDFKGFPIEHFCTSPRYEGCLDYVLVSNGMIKDRLEKMSMDIVDYYEASNATSITLMCVLKGGFKFLADLVDGLERTVRARGIVLPMSVEFVRVKSYVNDVSYHEPLLTGLGDPSDYRDKDILVVEDIIDTGRTITKLINHLESLSTKSVKVASLLVKRTMPPSQYHPDFVGFEVPNRFVVGYALDYNEHFRDLHHICVINEIGQQKFSVPCVPKSV</sequence>
<protein>
    <recommendedName>
        <fullName evidence="5 13">Hypoxanthine phosphoribosyltransferase</fullName>
        <ecNumber evidence="5 13">2.4.2.8</ecNumber>
    </recommendedName>
</protein>
<dbReference type="GO" id="GO:0004422">
    <property type="term" value="F:hypoxanthine phosphoribosyltransferase activity"/>
    <property type="evidence" value="ECO:0007669"/>
    <property type="project" value="InterPro"/>
</dbReference>
<dbReference type="CDD" id="cd06223">
    <property type="entry name" value="PRTases_typeI"/>
    <property type="match status" value="1"/>
</dbReference>
<name>A0A4Z2DF12_SCHJA</name>
<comment type="subcellular location">
    <subcellularLocation>
        <location evidence="2 13">Cytoplasm</location>
    </subcellularLocation>
</comment>
<comment type="pathway">
    <text evidence="3 13">Purine metabolism; IMP biosynthesis via salvage pathway; IMP from hypoxanthine: step 1/1.</text>
</comment>
<dbReference type="AlphaFoldDB" id="A0A4Z2DF12"/>
<keyword evidence="7 13" id="KW-0328">Glycosyltransferase</keyword>
<evidence type="ECO:0000256" key="7">
    <source>
        <dbReference type="ARBA" id="ARBA00022676"/>
    </source>
</evidence>
<evidence type="ECO:0000256" key="1">
    <source>
        <dbReference type="ARBA" id="ARBA00001946"/>
    </source>
</evidence>
<dbReference type="InterPro" id="IPR000836">
    <property type="entry name" value="PRTase_dom"/>
</dbReference>
<dbReference type="InterPro" id="IPR005904">
    <property type="entry name" value="Hxn_phspho_trans"/>
</dbReference>
<dbReference type="FunFam" id="3.40.50.2020:FF:000053">
    <property type="entry name" value="Hypoxanthine phosphoribosyltransferase"/>
    <property type="match status" value="1"/>
</dbReference>
<dbReference type="UniPathway" id="UPA00591">
    <property type="reaction ID" value="UER00648"/>
</dbReference>
<keyword evidence="9 13" id="KW-0479">Metal-binding</keyword>
<dbReference type="GO" id="GO:0005829">
    <property type="term" value="C:cytosol"/>
    <property type="evidence" value="ECO:0007669"/>
    <property type="project" value="TreeGrafter"/>
</dbReference>
<evidence type="ECO:0000256" key="2">
    <source>
        <dbReference type="ARBA" id="ARBA00004496"/>
    </source>
</evidence>
<reference evidence="15 16" key="1">
    <citation type="submission" date="2019-03" db="EMBL/GenBank/DDBJ databases">
        <title>An improved genome assembly of the fluke Schistosoma japonicum.</title>
        <authorList>
            <person name="Hu W."/>
            <person name="Luo F."/>
            <person name="Yin M."/>
            <person name="Mo X."/>
            <person name="Sun C."/>
            <person name="Wu Q."/>
            <person name="Zhu B."/>
            <person name="Xiang M."/>
            <person name="Wang J."/>
            <person name="Wang Y."/>
            <person name="Zhang T."/>
            <person name="Xu B."/>
            <person name="Zheng H."/>
            <person name="Feng Z."/>
        </authorList>
    </citation>
    <scope>NUCLEOTIDE SEQUENCE [LARGE SCALE GENOMIC DNA]</scope>
    <source>
        <strain evidence="15">HuSjv2</strain>
        <tissue evidence="15">Worms</tissue>
    </source>
</reference>
<evidence type="ECO:0000256" key="9">
    <source>
        <dbReference type="ARBA" id="ARBA00022723"/>
    </source>
</evidence>
<organism evidence="15 16">
    <name type="scientific">Schistosoma japonicum</name>
    <name type="common">Blood fluke</name>
    <dbReference type="NCBI Taxonomy" id="6182"/>
    <lineage>
        <taxon>Eukaryota</taxon>
        <taxon>Metazoa</taxon>
        <taxon>Spiralia</taxon>
        <taxon>Lophotrochozoa</taxon>
        <taxon>Platyhelminthes</taxon>
        <taxon>Trematoda</taxon>
        <taxon>Digenea</taxon>
        <taxon>Strigeidida</taxon>
        <taxon>Schistosomatoidea</taxon>
        <taxon>Schistosomatidae</taxon>
        <taxon>Schistosoma</taxon>
    </lineage>
</organism>
<evidence type="ECO:0000259" key="14">
    <source>
        <dbReference type="Pfam" id="PF00156"/>
    </source>
</evidence>
<dbReference type="EMBL" id="SKCS01000155">
    <property type="protein sequence ID" value="TNN15097.1"/>
    <property type="molecule type" value="Genomic_DNA"/>
</dbReference>
<keyword evidence="6 13" id="KW-0963">Cytoplasm</keyword>
<dbReference type="STRING" id="6182.A0A4Z2DF12"/>
<dbReference type="Gene3D" id="3.40.50.2020">
    <property type="match status" value="1"/>
</dbReference>
<comment type="cofactor">
    <cofactor evidence="1 13">
        <name>Mg(2+)</name>
        <dbReference type="ChEBI" id="CHEBI:18420"/>
    </cofactor>
</comment>
<keyword evidence="16" id="KW-1185">Reference proteome</keyword>
<dbReference type="GO" id="GO:0000287">
    <property type="term" value="F:magnesium ion binding"/>
    <property type="evidence" value="ECO:0007669"/>
    <property type="project" value="TreeGrafter"/>
</dbReference>
<evidence type="ECO:0000256" key="10">
    <source>
        <dbReference type="ARBA" id="ARBA00022726"/>
    </source>
</evidence>
<dbReference type="InterPro" id="IPR050408">
    <property type="entry name" value="HGPRT"/>
</dbReference>
<proteinExistence type="inferred from homology"/>
<feature type="domain" description="Phosphoribosyltransferase" evidence="14">
    <location>
        <begin position="65"/>
        <end position="220"/>
    </location>
</feature>
<comment type="catalytic activity">
    <reaction evidence="13">
        <text>IMP + diphosphate = hypoxanthine + 5-phospho-alpha-D-ribose 1-diphosphate</text>
        <dbReference type="Rhea" id="RHEA:17973"/>
        <dbReference type="ChEBI" id="CHEBI:17368"/>
        <dbReference type="ChEBI" id="CHEBI:33019"/>
        <dbReference type="ChEBI" id="CHEBI:58017"/>
        <dbReference type="ChEBI" id="CHEBI:58053"/>
        <dbReference type="EC" id="2.4.2.8"/>
    </reaction>
</comment>